<organism evidence="2 3">
    <name type="scientific">Neiella litorisoli</name>
    <dbReference type="NCBI Taxonomy" id="2771431"/>
    <lineage>
        <taxon>Bacteria</taxon>
        <taxon>Pseudomonadati</taxon>
        <taxon>Pseudomonadota</taxon>
        <taxon>Gammaproteobacteria</taxon>
        <taxon>Alteromonadales</taxon>
        <taxon>Echinimonadaceae</taxon>
        <taxon>Neiella</taxon>
    </lineage>
</organism>
<gene>
    <name evidence="2" type="ORF">IC617_08905</name>
</gene>
<dbReference type="AlphaFoldDB" id="A0A8J6QJY8"/>
<keyword evidence="3" id="KW-1185">Reference proteome</keyword>
<keyword evidence="1" id="KW-1133">Transmembrane helix</keyword>
<dbReference type="RefSeq" id="WP_191144652.1">
    <property type="nucleotide sequence ID" value="NZ_JACXAF010000009.1"/>
</dbReference>
<evidence type="ECO:0000313" key="3">
    <source>
        <dbReference type="Proteomes" id="UP000638014"/>
    </source>
</evidence>
<evidence type="ECO:0000313" key="2">
    <source>
        <dbReference type="EMBL" id="MBD1389546.1"/>
    </source>
</evidence>
<dbReference type="Proteomes" id="UP000638014">
    <property type="component" value="Unassembled WGS sequence"/>
</dbReference>
<accession>A0A8J6QJY8</accession>
<protein>
    <recommendedName>
        <fullName evidence="4">DUF3267 domain-containing protein</fullName>
    </recommendedName>
</protein>
<feature type="transmembrane region" description="Helical" evidence="1">
    <location>
        <begin position="105"/>
        <end position="125"/>
    </location>
</feature>
<evidence type="ECO:0008006" key="4">
    <source>
        <dbReference type="Google" id="ProtNLM"/>
    </source>
</evidence>
<feature type="transmembrane region" description="Helical" evidence="1">
    <location>
        <begin position="230"/>
        <end position="251"/>
    </location>
</feature>
<feature type="transmembrane region" description="Helical" evidence="1">
    <location>
        <begin position="198"/>
        <end position="218"/>
    </location>
</feature>
<name>A0A8J6QJY8_9GAMM</name>
<keyword evidence="1" id="KW-0812">Transmembrane</keyword>
<feature type="transmembrane region" description="Helical" evidence="1">
    <location>
        <begin position="12"/>
        <end position="38"/>
    </location>
</feature>
<proteinExistence type="predicted"/>
<dbReference type="EMBL" id="JACXAF010000009">
    <property type="protein sequence ID" value="MBD1389546.1"/>
    <property type="molecule type" value="Genomic_DNA"/>
</dbReference>
<comment type="caution">
    <text evidence="2">The sequence shown here is derived from an EMBL/GenBank/DDBJ whole genome shotgun (WGS) entry which is preliminary data.</text>
</comment>
<keyword evidence="1" id="KW-0472">Membrane</keyword>
<feature type="transmembrane region" description="Helical" evidence="1">
    <location>
        <begin position="164"/>
        <end position="186"/>
    </location>
</feature>
<evidence type="ECO:0000256" key="1">
    <source>
        <dbReference type="SAM" id="Phobius"/>
    </source>
</evidence>
<sequence>MDEGLVSWGLTVLGYIGAIVVLLQMLQVATLSLIRVLVKYMGRPAYLFIASIGVPLHELAHAIACVVFGHKIHRIVWFSPSPSQYASGFVEHSWNRRPWPMIGNFFIGIAPLIAGIALIYCAASMCLPRVDLVNAAVTGMLESRSLEQYLADIGKLYQSVATNFHIDSMSTVSTIVGVCAIGMFMVPSRADLKHCPSGLLMVALAIGALALMGGDWAARVNGFLLLGLSWLLASVIGVLSIVGGAAFVVVLGDKLFASVGPHVFRKLRLRYSKTA</sequence>
<reference evidence="2" key="1">
    <citation type="submission" date="2020-09" db="EMBL/GenBank/DDBJ databases">
        <title>A novel bacterium of genus Neiella, isolated from South China Sea.</title>
        <authorList>
            <person name="Huang H."/>
            <person name="Mo K."/>
            <person name="Hu Y."/>
        </authorList>
    </citation>
    <scope>NUCLEOTIDE SEQUENCE</scope>
    <source>
        <strain evidence="2">HB171785</strain>
    </source>
</reference>